<dbReference type="AlphaFoldDB" id="A0A8S1XG65"/>
<name>A0A8S1XG65_PAROT</name>
<organism evidence="1 2">
    <name type="scientific">Paramecium octaurelia</name>
    <dbReference type="NCBI Taxonomy" id="43137"/>
    <lineage>
        <taxon>Eukaryota</taxon>
        <taxon>Sar</taxon>
        <taxon>Alveolata</taxon>
        <taxon>Ciliophora</taxon>
        <taxon>Intramacronucleata</taxon>
        <taxon>Oligohymenophorea</taxon>
        <taxon>Peniculida</taxon>
        <taxon>Parameciidae</taxon>
        <taxon>Paramecium</taxon>
    </lineage>
</organism>
<dbReference type="Proteomes" id="UP000683925">
    <property type="component" value="Unassembled WGS sequence"/>
</dbReference>
<protein>
    <submittedName>
        <fullName evidence="1">Uncharacterized protein</fullName>
    </submittedName>
</protein>
<gene>
    <name evidence="1" type="ORF">POCTA_138.1.T1200222</name>
</gene>
<accession>A0A8S1XG65</accession>
<sequence length="109" mass="13054">MLILIATFQKIYKMQQERKGYVPAYSKKILIFICQRDLNILIQASHFIQLAEETSLHLSSLISLSSFRKIRSMLWKIIQKYRLYSLFIYQVKLSMMCSILNRINILKQY</sequence>
<reference evidence="1" key="1">
    <citation type="submission" date="2021-01" db="EMBL/GenBank/DDBJ databases">
        <authorList>
            <consortium name="Genoscope - CEA"/>
            <person name="William W."/>
        </authorList>
    </citation>
    <scope>NUCLEOTIDE SEQUENCE</scope>
</reference>
<keyword evidence="2" id="KW-1185">Reference proteome</keyword>
<dbReference type="EMBL" id="CAJJDP010000120">
    <property type="protein sequence ID" value="CAD8199963.1"/>
    <property type="molecule type" value="Genomic_DNA"/>
</dbReference>
<comment type="caution">
    <text evidence="1">The sequence shown here is derived from an EMBL/GenBank/DDBJ whole genome shotgun (WGS) entry which is preliminary data.</text>
</comment>
<evidence type="ECO:0000313" key="1">
    <source>
        <dbReference type="EMBL" id="CAD8199963.1"/>
    </source>
</evidence>
<proteinExistence type="predicted"/>
<evidence type="ECO:0000313" key="2">
    <source>
        <dbReference type="Proteomes" id="UP000683925"/>
    </source>
</evidence>